<dbReference type="GeneID" id="77952099"/>
<evidence type="ECO:0000313" key="2">
    <source>
        <dbReference type="EMBL" id="QZE10893.1"/>
    </source>
</evidence>
<organism evidence="2 3">
    <name type="scientific">Gordonia phage ChisanaKitsune</name>
    <dbReference type="NCBI Taxonomy" id="2871538"/>
    <lineage>
        <taxon>Viruses</taxon>
        <taxon>Duplodnaviria</taxon>
        <taxon>Heunggongvirae</taxon>
        <taxon>Uroviricota</taxon>
        <taxon>Caudoviricetes</taxon>
        <taxon>Chidieberevirus</taxon>
        <taxon>Chidieberevirus chisanakitsune</taxon>
    </lineage>
</organism>
<sequence>MSARSPGSENIPMTPASMLTNYQEEMFADPTIEVQLYYRADDQRFVVEIDSKEMQRSVQGEGRKVKTAMAKALGMWNGDDDDEPPAAHPGPEHPTALHGDVPVKSLHDRVHAAAQRAQRGHDQAHDSEHA</sequence>
<dbReference type="KEGG" id="vg:77952099"/>
<dbReference type="EMBL" id="MZ820089">
    <property type="protein sequence ID" value="QZE10893.1"/>
    <property type="molecule type" value="Genomic_DNA"/>
</dbReference>
<keyword evidence="3" id="KW-1185">Reference proteome</keyword>
<reference evidence="2 3" key="1">
    <citation type="submission" date="2021-08" db="EMBL/GenBank/DDBJ databases">
        <authorList>
            <person name="Abebe M.A."/>
            <person name="Anderson J.Z."/>
            <person name="Burris R."/>
            <person name="Durrani M."/>
            <person name="Fetterly M.N."/>
            <person name="Fowler R.A."/>
            <person name="Friedman A."/>
            <person name="Khuong T.M."/>
            <person name="Konnor C.A."/>
            <person name="Madden B.G."/>
            <person name="Makula M.N."/>
            <person name="McTigue K."/>
            <person name="Morgan A.R."/>
            <person name="Qureshi S.I."/>
            <person name="Rainey M."/>
            <person name="Scherer A.E."/>
            <person name="Singer L."/>
            <person name="Thakar S.M."/>
            <person name="Truong P."/>
            <person name="Zaeean M.H."/>
            <person name="Balish M.F."/>
            <person name="Garlena R.A."/>
            <person name="Russell D.A."/>
            <person name="Jacobs-Sera D."/>
            <person name="Hatfull G.F."/>
        </authorList>
    </citation>
    <scope>NUCLEOTIDE SEQUENCE [LARGE SCALE GENOMIC DNA]</scope>
</reference>
<accession>A0AAE7XH24</accession>
<evidence type="ECO:0000313" key="3">
    <source>
        <dbReference type="Proteomes" id="UP000827561"/>
    </source>
</evidence>
<dbReference type="RefSeq" id="YP_010675751.1">
    <property type="nucleotide sequence ID" value="NC_071006.1"/>
</dbReference>
<proteinExistence type="predicted"/>
<feature type="region of interest" description="Disordered" evidence="1">
    <location>
        <begin position="75"/>
        <end position="130"/>
    </location>
</feature>
<dbReference type="Proteomes" id="UP000827561">
    <property type="component" value="Segment"/>
</dbReference>
<feature type="compositionally biased region" description="Basic and acidic residues" evidence="1">
    <location>
        <begin position="119"/>
        <end position="130"/>
    </location>
</feature>
<protein>
    <submittedName>
        <fullName evidence="2">Uncharacterized protein</fullName>
    </submittedName>
</protein>
<name>A0AAE7XH24_9CAUD</name>
<evidence type="ECO:0000256" key="1">
    <source>
        <dbReference type="SAM" id="MobiDB-lite"/>
    </source>
</evidence>
<gene>
    <name evidence="2" type="primary">104</name>
    <name evidence="2" type="ORF">SEA_CHISANAKITSUNE_104</name>
</gene>